<dbReference type="AlphaFoldDB" id="S5ZX61"/>
<dbReference type="InterPro" id="IPR006680">
    <property type="entry name" value="Amidohydro-rel"/>
</dbReference>
<dbReference type="eggNOG" id="arCOG01931">
    <property type="taxonomic scope" value="Archaea"/>
</dbReference>
<dbReference type="InterPro" id="IPR032465">
    <property type="entry name" value="ACMSD"/>
</dbReference>
<dbReference type="GO" id="GO:0016787">
    <property type="term" value="F:hydrolase activity"/>
    <property type="evidence" value="ECO:0007669"/>
    <property type="project" value="InterPro"/>
</dbReference>
<keyword evidence="1" id="KW-0456">Lyase</keyword>
<protein>
    <recommendedName>
        <fullName evidence="2">Amidohydrolase-related domain-containing protein</fullName>
    </recommendedName>
</protein>
<dbReference type="PATRIC" id="fig|1365176.7.peg.1543"/>
<organism evidence="3 4">
    <name type="scientific">Thermofilum adornatum</name>
    <dbReference type="NCBI Taxonomy" id="1365176"/>
    <lineage>
        <taxon>Archaea</taxon>
        <taxon>Thermoproteota</taxon>
        <taxon>Thermoprotei</taxon>
        <taxon>Thermofilales</taxon>
        <taxon>Thermofilaceae</taxon>
        <taxon>Thermofilum</taxon>
    </lineage>
</organism>
<dbReference type="HOGENOM" id="CLU_1335113_0_0_2"/>
<evidence type="ECO:0000313" key="4">
    <source>
        <dbReference type="Proteomes" id="UP000015543"/>
    </source>
</evidence>
<dbReference type="InterPro" id="IPR032466">
    <property type="entry name" value="Metal_Hydrolase"/>
</dbReference>
<evidence type="ECO:0000259" key="2">
    <source>
        <dbReference type="Pfam" id="PF04909"/>
    </source>
</evidence>
<dbReference type="SUPFAM" id="SSF51556">
    <property type="entry name" value="Metallo-dependent hydrolases"/>
    <property type="match status" value="1"/>
</dbReference>
<reference evidence="3 4" key="1">
    <citation type="journal article" date="2013" name="Genome Announc.">
        <title>Complete Genomic Sequence of 'Thermofilum adornatus' Strain 1910bT, a Hyperthermophilic Anaerobic Organotrophic Crenarchaeon.</title>
        <authorList>
            <person name="Dominova I.N."/>
            <person name="Kublanov I.V."/>
            <person name="Podosokorskaya O.A."/>
            <person name="Derbikova K.S."/>
            <person name="Patrushev M.V."/>
            <person name="Toshchakov S.V."/>
        </authorList>
    </citation>
    <scope>NUCLEOTIDE SEQUENCE [LARGE SCALE GENOMIC DNA]</scope>
    <source>
        <strain evidence="4">1910b</strain>
    </source>
</reference>
<sequence length="210" mass="23769">MEPRRLVGFASVVPNPADKAVKELERAVSDLGLRGLKLHPGMQGFCLRSTHVWKVLRRAGELGIPVILHALWMDESSLYFKSPYKPWENPLEDYALLPYIAPETRLIYAHMGGLLHFKEVFNIATHRNVYLDTSYSIITIAREVGLERLAHYIKLLGAEKILFGSDLVPGLTPEDLGPKKQIELINRLPLSQEEKEKILFKNALQLMGTS</sequence>
<dbReference type="Proteomes" id="UP000015543">
    <property type="component" value="Chromosome"/>
</dbReference>
<dbReference type="PANTHER" id="PTHR21240">
    <property type="entry name" value="2-AMINO-3-CARBOXYLMUCONATE-6-SEMIALDEHYDE DECARBOXYLASE"/>
    <property type="match status" value="1"/>
</dbReference>
<feature type="domain" description="Amidohydrolase-related" evidence="2">
    <location>
        <begin position="3"/>
        <end position="206"/>
    </location>
</feature>
<dbReference type="Pfam" id="PF04909">
    <property type="entry name" value="Amidohydro_2"/>
    <property type="match status" value="1"/>
</dbReference>
<evidence type="ECO:0000256" key="1">
    <source>
        <dbReference type="ARBA" id="ARBA00023239"/>
    </source>
</evidence>
<dbReference type="EMBL" id="CP006646">
    <property type="protein sequence ID" value="AGT35899.1"/>
    <property type="molecule type" value="Genomic_DNA"/>
</dbReference>
<keyword evidence="4" id="KW-1185">Reference proteome</keyword>
<dbReference type="Gene3D" id="3.20.20.140">
    <property type="entry name" value="Metal-dependent hydrolases"/>
    <property type="match status" value="1"/>
</dbReference>
<name>S5ZX61_9CREN</name>
<proteinExistence type="predicted"/>
<dbReference type="RefSeq" id="WP_020963206.1">
    <property type="nucleotide sequence ID" value="NC_022093.1"/>
</dbReference>
<evidence type="ECO:0000313" key="3">
    <source>
        <dbReference type="EMBL" id="AGT35899.1"/>
    </source>
</evidence>
<dbReference type="KEGG" id="thb:N186_07805"/>
<gene>
    <name evidence="3" type="ORF">N186_07805</name>
</gene>
<dbReference type="GO" id="GO:0016831">
    <property type="term" value="F:carboxy-lyase activity"/>
    <property type="evidence" value="ECO:0007669"/>
    <property type="project" value="InterPro"/>
</dbReference>
<dbReference type="GeneID" id="16574205"/>
<accession>S5ZX61</accession>